<reference evidence="7" key="2">
    <citation type="submission" date="2025-08" db="UniProtKB">
        <authorList>
            <consortium name="Ensembl"/>
        </authorList>
    </citation>
    <scope>IDENTIFICATION</scope>
</reference>
<dbReference type="InterPro" id="IPR013105">
    <property type="entry name" value="TPR_2"/>
</dbReference>
<name>A0A4W6EKV7_LATCA</name>
<keyword evidence="4" id="KW-0175">Coiled coil</keyword>
<dbReference type="PANTHER" id="PTHR16091:SF1">
    <property type="entry name" value="TETRATRICOPEPTIDE REPEAT PROTEIN 17"/>
    <property type="match status" value="1"/>
</dbReference>
<reference evidence="7" key="3">
    <citation type="submission" date="2025-09" db="UniProtKB">
        <authorList>
            <consortium name="Ensembl"/>
        </authorList>
    </citation>
    <scope>IDENTIFICATION</scope>
</reference>
<dbReference type="InterPro" id="IPR052630">
    <property type="entry name" value="TTC17"/>
</dbReference>
<proteinExistence type="predicted"/>
<dbReference type="InterPro" id="IPR011990">
    <property type="entry name" value="TPR-like_helical_dom_sf"/>
</dbReference>
<dbReference type="InterPro" id="IPR019734">
    <property type="entry name" value="TPR_rpt"/>
</dbReference>
<feature type="repeat" description="TPR" evidence="3">
    <location>
        <begin position="1078"/>
        <end position="1111"/>
    </location>
</feature>
<feature type="repeat" description="TPR" evidence="3">
    <location>
        <begin position="291"/>
        <end position="324"/>
    </location>
</feature>
<feature type="chain" id="PRO_5021242064" evidence="6">
    <location>
        <begin position="36"/>
        <end position="1134"/>
    </location>
</feature>
<evidence type="ECO:0000256" key="2">
    <source>
        <dbReference type="ARBA" id="ARBA00022803"/>
    </source>
</evidence>
<dbReference type="GO" id="GO:0005737">
    <property type="term" value="C:cytoplasm"/>
    <property type="evidence" value="ECO:0007669"/>
    <property type="project" value="TreeGrafter"/>
</dbReference>
<keyword evidence="6" id="KW-0732">Signal</keyword>
<dbReference type="PROSITE" id="PS50005">
    <property type="entry name" value="TPR"/>
    <property type="match status" value="2"/>
</dbReference>
<feature type="region of interest" description="Disordered" evidence="5">
    <location>
        <begin position="845"/>
        <end position="883"/>
    </location>
</feature>
<evidence type="ECO:0000256" key="4">
    <source>
        <dbReference type="SAM" id="Coils"/>
    </source>
</evidence>
<dbReference type="SMART" id="SM00028">
    <property type="entry name" value="TPR"/>
    <property type="match status" value="7"/>
</dbReference>
<dbReference type="FunFam" id="1.25.40.10:FF:000053">
    <property type="entry name" value="Tetratricopeptide repeat domain 17"/>
    <property type="match status" value="1"/>
</dbReference>
<dbReference type="FunFam" id="1.25.40.10:FF:000061">
    <property type="entry name" value="Tetratricopeptide repeat domain 17"/>
    <property type="match status" value="1"/>
</dbReference>
<dbReference type="GO" id="GO:0044782">
    <property type="term" value="P:cilium organization"/>
    <property type="evidence" value="ECO:0007669"/>
    <property type="project" value="TreeGrafter"/>
</dbReference>
<dbReference type="Pfam" id="PF13176">
    <property type="entry name" value="TPR_7"/>
    <property type="match status" value="1"/>
</dbReference>
<dbReference type="GO" id="GO:0015629">
    <property type="term" value="C:actin cytoskeleton"/>
    <property type="evidence" value="ECO:0007669"/>
    <property type="project" value="TreeGrafter"/>
</dbReference>
<dbReference type="Pfam" id="PF07719">
    <property type="entry name" value="TPR_2"/>
    <property type="match status" value="1"/>
</dbReference>
<dbReference type="AlphaFoldDB" id="A0A4W6EKV7"/>
<organism evidence="7 8">
    <name type="scientific">Lates calcarifer</name>
    <name type="common">Barramundi</name>
    <name type="synonym">Holocentrus calcarifer</name>
    <dbReference type="NCBI Taxonomy" id="8187"/>
    <lineage>
        <taxon>Eukaryota</taxon>
        <taxon>Metazoa</taxon>
        <taxon>Chordata</taxon>
        <taxon>Craniata</taxon>
        <taxon>Vertebrata</taxon>
        <taxon>Euteleostomi</taxon>
        <taxon>Actinopterygii</taxon>
        <taxon>Neopterygii</taxon>
        <taxon>Teleostei</taxon>
        <taxon>Neoteleostei</taxon>
        <taxon>Acanthomorphata</taxon>
        <taxon>Carangaria</taxon>
        <taxon>Carangaria incertae sedis</taxon>
        <taxon>Centropomidae</taxon>
        <taxon>Lates</taxon>
    </lineage>
</organism>
<feature type="compositionally biased region" description="Polar residues" evidence="5">
    <location>
        <begin position="749"/>
        <end position="758"/>
    </location>
</feature>
<dbReference type="Ensembl" id="ENSLCAT00010040653.1">
    <property type="protein sequence ID" value="ENSLCAP00010039713.1"/>
    <property type="gene ID" value="ENSLCAG00010018377.1"/>
</dbReference>
<reference evidence="8" key="1">
    <citation type="submission" date="2015-09" db="EMBL/GenBank/DDBJ databases">
        <authorList>
            <person name="Sai Rama Sridatta P."/>
        </authorList>
    </citation>
    <scope>NUCLEOTIDE SEQUENCE [LARGE SCALE GENOMIC DNA]</scope>
</reference>
<sequence>MDSHAPGCGTATSSLIGKLFILLCVLLVDSGGATTHWVVTEDGKIQQQVDSPLNLKHPHDVVIFMRQETRVNYLKKLEKQLVAQKIHIEENEDRDTGLEQRHYKEDADCVMAKVPLGDLDLYDGTYIALEGKDISPEDYVDSRSALPPDLEKPDCAKVYELPYSIHAFQHLRGVQERANLTSPLLSKEDPIFSSLSHKLGRSVDEVGHRIYQGLLRNSSSWVLYNMASFYWRMKNEPQKAVDCVVRALHFSPRQHKDIALVNMANILHRAHFSADAAILAHAALDLTTDLFTSHYTLGNIYAMLGEYNHSVLCYEQALQAQPGFEQALRRKHAVLCQQKLEQRLEAQHRSLQRTLNELKEYQKQHDHYLRQQEALDKHKLLQEEQILRNIIHETQMAKEAQLGNHQMCRLGQQQRSLYCPFDLPVRYHRGDLFEHVHYVQFGEEVSVASSVALVSERNSNQTAASPQLHPSVSGDQDPAAALWGSHQDYIQDIQRMLWPQRTDCAHEYPSVPPAHLLPTYYLPPETQTVALPDCGPIPQPYPALLPASLDWPLEEKELPDPFASQVYFFMCLHATIPRWQVHNEAALFWRAKGNGSRALQCLRQVLSSAPPSHRHLPLTNAANLLLHHGLTTHAQTLLEQALALNASEPHTLLSLVSVQLAQGNVTGALALFRHILVMALSSSSSFSSFAGCEQCRTSLSLLRCLQFYPFLYNLSHRPCSEGAACMAEDDLEVILDSNGSGEAAGQHRASPSASGTANMATPFGGGGVEGEEEWQLKEDLMGAFEGALDVGGKRGDLRGIRVLKNDRVMGARAGGGPCFGNCEDDEGAEWITFQVKRVRKAKVDGTENVASSDDSQNGESVPGGHSVLEISGPTIPSPGPSGRWRDYTSLGWPGPEECQRTRRVDLTTVASTWLAVSAKNIDITEHIDFATPLQEPAAEPLCNANLAASMHTLDHLAGVANRAAIHYTGESQLREVLQNLGKDKFSPQSFEQVGTRIAKVLEKNQTSWVLSSMAALYWRVKGQGKRAIDCLRQALNYAPHHMKDVPLISLANIFQNARLWEDALTVARMAVEIAPHFVVNHFTLANVYIAMEEFEKAMRWYESTLKLQPEFAPAKDRLRTIQCYLLTKRERRQP</sequence>
<keyword evidence="1" id="KW-0677">Repeat</keyword>
<evidence type="ECO:0000256" key="1">
    <source>
        <dbReference type="ARBA" id="ARBA00022737"/>
    </source>
</evidence>
<gene>
    <name evidence="7" type="primary">TTC17</name>
</gene>
<evidence type="ECO:0000256" key="5">
    <source>
        <dbReference type="SAM" id="MobiDB-lite"/>
    </source>
</evidence>
<feature type="coiled-coil region" evidence="4">
    <location>
        <begin position="337"/>
        <end position="371"/>
    </location>
</feature>
<evidence type="ECO:0000313" key="8">
    <source>
        <dbReference type="Proteomes" id="UP000314980"/>
    </source>
</evidence>
<dbReference type="Proteomes" id="UP000314980">
    <property type="component" value="Unassembled WGS sequence"/>
</dbReference>
<evidence type="ECO:0000256" key="3">
    <source>
        <dbReference type="PROSITE-ProRule" id="PRU00339"/>
    </source>
</evidence>
<protein>
    <submittedName>
        <fullName evidence="7">Tetratricopeptide repeat domain 17</fullName>
    </submittedName>
</protein>
<keyword evidence="2 3" id="KW-0802">TPR repeat</keyword>
<dbReference type="GeneTree" id="ENSGT00390000006196"/>
<accession>A0A4W6EKV7</accession>
<dbReference type="PANTHER" id="PTHR16091">
    <property type="entry name" value="TTC17 PROTEIN"/>
    <property type="match status" value="1"/>
</dbReference>
<feature type="compositionally biased region" description="Polar residues" evidence="5">
    <location>
        <begin position="848"/>
        <end position="859"/>
    </location>
</feature>
<dbReference type="SUPFAM" id="SSF48452">
    <property type="entry name" value="TPR-like"/>
    <property type="match status" value="1"/>
</dbReference>
<feature type="signal peptide" evidence="6">
    <location>
        <begin position="1"/>
        <end position="35"/>
    </location>
</feature>
<evidence type="ECO:0000256" key="6">
    <source>
        <dbReference type="SAM" id="SignalP"/>
    </source>
</evidence>
<dbReference type="GO" id="GO:0030041">
    <property type="term" value="P:actin filament polymerization"/>
    <property type="evidence" value="ECO:0007669"/>
    <property type="project" value="TreeGrafter"/>
</dbReference>
<evidence type="ECO:0000313" key="7">
    <source>
        <dbReference type="Ensembl" id="ENSLCAP00010039713.1"/>
    </source>
</evidence>
<dbReference type="Gene3D" id="1.25.40.10">
    <property type="entry name" value="Tetratricopeptide repeat domain"/>
    <property type="match status" value="3"/>
</dbReference>
<keyword evidence="8" id="KW-1185">Reference proteome</keyword>
<feature type="region of interest" description="Disordered" evidence="5">
    <location>
        <begin position="738"/>
        <end position="758"/>
    </location>
</feature>